<accession>A0A226HND8</accession>
<gene>
    <name evidence="1" type="ORF">B0A66_03935</name>
</gene>
<comment type="caution">
    <text evidence="1">The sequence shown here is derived from an EMBL/GenBank/DDBJ whole genome shotgun (WGS) entry which is preliminary data.</text>
</comment>
<evidence type="ECO:0000313" key="2">
    <source>
        <dbReference type="Proteomes" id="UP000198345"/>
    </source>
</evidence>
<keyword evidence="2" id="KW-1185">Reference proteome</keyword>
<proteinExistence type="predicted"/>
<reference evidence="1 2" key="1">
    <citation type="submission" date="2016-11" db="EMBL/GenBank/DDBJ databases">
        <title>Whole genomes of Flavobacteriaceae.</title>
        <authorList>
            <person name="Stine C."/>
            <person name="Li C."/>
            <person name="Tadesse D."/>
        </authorList>
    </citation>
    <scope>NUCLEOTIDE SEQUENCE [LARGE SCALE GENOMIC DNA]</scope>
    <source>
        <strain evidence="1 2">DSM 18292</strain>
    </source>
</reference>
<dbReference type="NCBIfam" id="NF033708">
    <property type="entry name" value="T9SS_Cterm_ChiA"/>
    <property type="match status" value="1"/>
</dbReference>
<dbReference type="EMBL" id="MUGW01000008">
    <property type="protein sequence ID" value="OXA95010.1"/>
    <property type="molecule type" value="Genomic_DNA"/>
</dbReference>
<dbReference type="Proteomes" id="UP000198345">
    <property type="component" value="Unassembled WGS sequence"/>
</dbReference>
<evidence type="ECO:0008006" key="3">
    <source>
        <dbReference type="Google" id="ProtNLM"/>
    </source>
</evidence>
<name>A0A226HND8_9FLAO</name>
<protein>
    <recommendedName>
        <fullName evidence="3">T9SS sorting signal type C domain-containing protein</fullName>
    </recommendedName>
</protein>
<sequence length="729" mass="77278">MPSVVLSAAAVPVCITTGAQTTTLSYSGATQTPTTYSIVWNASPANTFAAVTNVALPASPITIAIPSGTAAGTYTGTFTVRNANGCVSSPGQSFNLVVNPLPATPTIGTITLPTCAVPTGSVALSGLPAGGTLISYPGAVTRPYTGTTATVSGLAANTYTFTVNNGTCTSLVSSNAVVPGLVTNTYTTSWSNGTPTMDQNLVFAGDFSTSGNLNGCSCVVNTGVNVTVNSGHTLSIMNAVTNSGGVFTFENNASLLQTNNVTNTGNITYKRSSAPVRLYDYTYWSSPVKRTPAFTLNDLSPNTSATDYYRYDPNNGWIAINQGLTEMLPGIGYIVAVPESFDQDVPTNYPATFVGIPNNGTIPVTITTAEKWNLLGNPYPSAVYADQFIFNNSATLYGTLYFWTHNSAPANTDPNAPNRLYFDSNDYASYNLTGSVGTGSGTGAVNPGNQNPPLGYIAAGQGFFVKSKAAGTANFTNIMRVAANNAQFFKTTNNTNETNTAEIEKNRIWLNLSNVDGAFKQALIGYVTGATNGWDDNYDGTSFNGNEYVDFYSINETKKLTIQGRALPFTDTDVIPLGYKSTIAGEFSISIDRTDGIFNTQAIYLEDKLNGTIHDLKAANYTFTTAIGTFADRFAVLYANRSTLGNPDFENNLVDNVLVSVKDKVIKIAAPETISEVAVFDISGKLLFNKKKVEDTTVEITNAASNSQILLVKVILKNAETSTIKVRYQ</sequence>
<organism evidence="1 2">
    <name type="scientific">Flavobacterium hercynium</name>
    <dbReference type="NCBI Taxonomy" id="387094"/>
    <lineage>
        <taxon>Bacteria</taxon>
        <taxon>Pseudomonadati</taxon>
        <taxon>Bacteroidota</taxon>
        <taxon>Flavobacteriia</taxon>
        <taxon>Flavobacteriales</taxon>
        <taxon>Flavobacteriaceae</taxon>
        <taxon>Flavobacterium</taxon>
    </lineage>
</organism>
<evidence type="ECO:0000313" key="1">
    <source>
        <dbReference type="EMBL" id="OXA95010.1"/>
    </source>
</evidence>
<dbReference type="AlphaFoldDB" id="A0A226HND8"/>